<dbReference type="GO" id="GO:0016020">
    <property type="term" value="C:membrane"/>
    <property type="evidence" value="ECO:0007669"/>
    <property type="project" value="UniProtKB-SubCell"/>
</dbReference>
<feature type="domain" description="Fibronectin type-III" evidence="11">
    <location>
        <begin position="109"/>
        <end position="206"/>
    </location>
</feature>
<dbReference type="PANTHER" id="PTHR46957">
    <property type="entry name" value="CYTOKINE RECEPTOR"/>
    <property type="match status" value="1"/>
</dbReference>
<reference evidence="13" key="1">
    <citation type="submission" date="2025-08" db="UniProtKB">
        <authorList>
            <consortium name="RefSeq"/>
        </authorList>
    </citation>
    <scope>IDENTIFICATION</scope>
    <source>
        <tissue evidence="13">Tentacle</tissue>
    </source>
</reference>
<feature type="domain" description="Fibronectin type-III" evidence="11">
    <location>
        <begin position="1"/>
        <end position="63"/>
    </location>
</feature>
<keyword evidence="4" id="KW-0378">Hydrolase</keyword>
<dbReference type="PROSITE" id="PS50055">
    <property type="entry name" value="TYR_PHOSPHATASE_PTP"/>
    <property type="match status" value="1"/>
</dbReference>
<dbReference type="InterPro" id="IPR036116">
    <property type="entry name" value="FN3_sf"/>
</dbReference>
<dbReference type="GeneID" id="116288861"/>
<feature type="region of interest" description="Disordered" evidence="8">
    <location>
        <begin position="376"/>
        <end position="399"/>
    </location>
</feature>
<dbReference type="InterPro" id="IPR050713">
    <property type="entry name" value="RTP_Phos/Ushers"/>
</dbReference>
<dbReference type="PROSITE" id="PS50853">
    <property type="entry name" value="FN3"/>
    <property type="match status" value="2"/>
</dbReference>
<dbReference type="RefSeq" id="XP_031551587.1">
    <property type="nucleotide sequence ID" value="XM_031695727.1"/>
</dbReference>
<proteinExistence type="predicted"/>
<gene>
    <name evidence="13" type="primary">LOC116288861</name>
</gene>
<dbReference type="OrthoDB" id="5987683at2759"/>
<dbReference type="PANTHER" id="PTHR46957:SF3">
    <property type="entry name" value="CYTOKINE RECEPTOR"/>
    <property type="match status" value="1"/>
</dbReference>
<keyword evidence="3" id="KW-0732">Signal</keyword>
<evidence type="ECO:0000256" key="2">
    <source>
        <dbReference type="ARBA" id="ARBA00022692"/>
    </source>
</evidence>
<evidence type="ECO:0000256" key="1">
    <source>
        <dbReference type="ARBA" id="ARBA00004479"/>
    </source>
</evidence>
<dbReference type="KEGG" id="aten:116288861"/>
<dbReference type="SMART" id="SM00060">
    <property type="entry name" value="FN3"/>
    <property type="match status" value="1"/>
</dbReference>
<organism evidence="12 13">
    <name type="scientific">Actinia tenebrosa</name>
    <name type="common">Australian red waratah sea anemone</name>
    <dbReference type="NCBI Taxonomy" id="6105"/>
    <lineage>
        <taxon>Eukaryota</taxon>
        <taxon>Metazoa</taxon>
        <taxon>Cnidaria</taxon>
        <taxon>Anthozoa</taxon>
        <taxon>Hexacorallia</taxon>
        <taxon>Actiniaria</taxon>
        <taxon>Actiniidae</taxon>
        <taxon>Actinia</taxon>
    </lineage>
</organism>
<feature type="domain" description="Tyrosine-protein phosphatase" evidence="10">
    <location>
        <begin position="453"/>
        <end position="512"/>
    </location>
</feature>
<dbReference type="InterPro" id="IPR057598">
    <property type="entry name" value="Fn3_PTPRU"/>
</dbReference>
<dbReference type="Gene3D" id="2.60.40.10">
    <property type="entry name" value="Immunoglobulins"/>
    <property type="match status" value="2"/>
</dbReference>
<dbReference type="GO" id="GO:0004725">
    <property type="term" value="F:protein tyrosine phosphatase activity"/>
    <property type="evidence" value="ECO:0007669"/>
    <property type="project" value="InterPro"/>
</dbReference>
<dbReference type="InterPro" id="IPR003961">
    <property type="entry name" value="FN3_dom"/>
</dbReference>
<dbReference type="CDD" id="cd00063">
    <property type="entry name" value="FN3"/>
    <property type="match status" value="2"/>
</dbReference>
<evidence type="ECO:0000256" key="6">
    <source>
        <dbReference type="ARBA" id="ARBA00023136"/>
    </source>
</evidence>
<evidence type="ECO:0000256" key="8">
    <source>
        <dbReference type="SAM" id="MobiDB-lite"/>
    </source>
</evidence>
<comment type="subcellular location">
    <subcellularLocation>
        <location evidence="1">Membrane</location>
        <topology evidence="1">Single-pass type I membrane protein</topology>
    </subcellularLocation>
</comment>
<keyword evidence="7" id="KW-0325">Glycoprotein</keyword>
<evidence type="ECO:0000259" key="10">
    <source>
        <dbReference type="PROSITE" id="PS50055"/>
    </source>
</evidence>
<evidence type="ECO:0000256" key="7">
    <source>
        <dbReference type="ARBA" id="ARBA00023180"/>
    </source>
</evidence>
<evidence type="ECO:0000256" key="3">
    <source>
        <dbReference type="ARBA" id="ARBA00022729"/>
    </source>
</evidence>
<dbReference type="InterPro" id="IPR013783">
    <property type="entry name" value="Ig-like_fold"/>
</dbReference>
<dbReference type="SUPFAM" id="SSF52799">
    <property type="entry name" value="(Phosphotyrosine protein) phosphatases II"/>
    <property type="match status" value="1"/>
</dbReference>
<dbReference type="InParanoid" id="A0A6P8HG75"/>
<dbReference type="InterPro" id="IPR000242">
    <property type="entry name" value="PTP_cat"/>
</dbReference>
<name>A0A6P8HG75_ACTTE</name>
<evidence type="ECO:0000259" key="11">
    <source>
        <dbReference type="PROSITE" id="PS50853"/>
    </source>
</evidence>
<dbReference type="Gene3D" id="3.90.190.10">
    <property type="entry name" value="Protein tyrosine phosphatase superfamily"/>
    <property type="match status" value="1"/>
</dbReference>
<keyword evidence="12" id="KW-1185">Reference proteome</keyword>
<keyword evidence="5 9" id="KW-1133">Transmembrane helix</keyword>
<dbReference type="SUPFAM" id="SSF49265">
    <property type="entry name" value="Fibronectin type III"/>
    <property type="match status" value="2"/>
</dbReference>
<keyword evidence="6 9" id="KW-0472">Membrane</keyword>
<dbReference type="Pfam" id="PF00102">
    <property type="entry name" value="Y_phosphatase"/>
    <property type="match status" value="1"/>
</dbReference>
<dbReference type="AlphaFoldDB" id="A0A6P8HG75"/>
<evidence type="ECO:0000256" key="4">
    <source>
        <dbReference type="ARBA" id="ARBA00022912"/>
    </source>
</evidence>
<dbReference type="Pfam" id="PF23144">
    <property type="entry name" value="Fn3_PTPRU"/>
    <property type="match status" value="1"/>
</dbReference>
<evidence type="ECO:0000313" key="13">
    <source>
        <dbReference type="RefSeq" id="XP_031551587.1"/>
    </source>
</evidence>
<sequence>MTGFRIFYKPEGGTQQQIDVGNVNMTTLTNLKKYTSYNISVAVRNTMYVGPACSVTIIRTLEDAPDIGPQYTTATKINDTTFLVTWQPLTTAQSNGVVTKTQLDTEPGRPTDVQAESQTKTSIRVRWEKPLPLSLVVYEYTIEVKGSKPYWSNYSFSSTHKQNGTRTNMVIDSLVPGTSYEFWVTASTACGKSEKSVSSKKDTNIDNPVKPTGNSITLKNKFDVPLWSVDPVNGPVSSYQVIVIKGNKNVSDLPTNISDYKDAQELYVTAELKPNEIKSPFPVGDNKIYGQYKNVPLDKGKTYTIAERAITTENQGKIYAGQAVVVATIKVTQEQKGGISPVGPAVGAVVIVLLILVMVVLILLIKRRRQKRYSKKDSTVPLDDIEDQESGNVNEGQENELVQKDMAIPPTAGASVYSQDDVYDEVIDIAKPIPIRQFSEYVKSTKATEYARLKEEYKNLPNTHSFPKTVAKKPVNKKKNRYGNAIPFDHSRVIIEQTDGDEDSDYINASYVTVSFSYDPALCQP</sequence>
<dbReference type="Pfam" id="PF00041">
    <property type="entry name" value="fn3"/>
    <property type="match status" value="1"/>
</dbReference>
<protein>
    <submittedName>
        <fullName evidence="13">Receptor-type tyrosine-protein phosphatase delta-like</fullName>
    </submittedName>
</protein>
<evidence type="ECO:0000256" key="9">
    <source>
        <dbReference type="SAM" id="Phobius"/>
    </source>
</evidence>
<accession>A0A6P8HG75</accession>
<keyword evidence="2 9" id="KW-0812">Transmembrane</keyword>
<evidence type="ECO:0000256" key="5">
    <source>
        <dbReference type="ARBA" id="ARBA00022989"/>
    </source>
</evidence>
<dbReference type="InterPro" id="IPR029021">
    <property type="entry name" value="Prot-tyrosine_phosphatase-like"/>
</dbReference>
<dbReference type="Proteomes" id="UP000515163">
    <property type="component" value="Unplaced"/>
</dbReference>
<evidence type="ECO:0000313" key="12">
    <source>
        <dbReference type="Proteomes" id="UP000515163"/>
    </source>
</evidence>
<feature type="transmembrane region" description="Helical" evidence="9">
    <location>
        <begin position="345"/>
        <end position="365"/>
    </location>
</feature>
<keyword evidence="4" id="KW-0904">Protein phosphatase</keyword>